<evidence type="ECO:0000256" key="7">
    <source>
        <dbReference type="ARBA" id="ARBA00022989"/>
    </source>
</evidence>
<keyword evidence="15" id="KW-1185">Reference proteome</keyword>
<dbReference type="InterPro" id="IPR051848">
    <property type="entry name" value="PGIP"/>
</dbReference>
<feature type="transmembrane region" description="Helical" evidence="12">
    <location>
        <begin position="73"/>
        <end position="90"/>
    </location>
</feature>
<dbReference type="SMART" id="SM00369">
    <property type="entry name" value="LRR_TYP"/>
    <property type="match status" value="9"/>
</dbReference>
<dbReference type="InterPro" id="IPR032675">
    <property type="entry name" value="LRR_dom_sf"/>
</dbReference>
<dbReference type="PANTHER" id="PTHR48059:SF38">
    <property type="entry name" value="OS04G0534166 PROTEIN"/>
    <property type="match status" value="1"/>
</dbReference>
<accession>A0AAN7LLH6</accession>
<dbReference type="FunFam" id="3.80.10.10:FF:000233">
    <property type="entry name" value="Leucine-rich repeat receptor-like protein kinase TDR"/>
    <property type="match status" value="1"/>
</dbReference>
<evidence type="ECO:0000256" key="2">
    <source>
        <dbReference type="ARBA" id="ARBA00004196"/>
    </source>
</evidence>
<proteinExistence type="inferred from homology"/>
<dbReference type="FunFam" id="3.80.10.10:FF:000716">
    <property type="entry name" value="LRR receptor-like serine/threonine-protein kinase GSO1"/>
    <property type="match status" value="1"/>
</dbReference>
<evidence type="ECO:0000259" key="13">
    <source>
        <dbReference type="Pfam" id="PF08263"/>
    </source>
</evidence>
<keyword evidence="8 12" id="KW-0472">Membrane</keyword>
<evidence type="ECO:0000256" key="1">
    <source>
        <dbReference type="ARBA" id="ARBA00004167"/>
    </source>
</evidence>
<dbReference type="GO" id="GO:0016020">
    <property type="term" value="C:membrane"/>
    <property type="evidence" value="ECO:0007669"/>
    <property type="project" value="UniProtKB-SubCell"/>
</dbReference>
<evidence type="ECO:0000256" key="5">
    <source>
        <dbReference type="ARBA" id="ARBA00022729"/>
    </source>
</evidence>
<feature type="region of interest" description="Disordered" evidence="11">
    <location>
        <begin position="1"/>
        <end position="34"/>
    </location>
</feature>
<feature type="compositionally biased region" description="Basic and acidic residues" evidence="11">
    <location>
        <begin position="1"/>
        <end position="33"/>
    </location>
</feature>
<gene>
    <name evidence="14" type="ORF">SAY86_031181</name>
</gene>
<sequence length="709" mass="77105">MEHDHYQQATKQHDKHYSKQTVKERKKGDEKQKPKLSRRYFDHLFSSPISTSLDSHWLQIPTPTAYSHMRKKMGLWVLLLAALSASLSIIEGKVFGLDGFSCDPDDLKGLTSFRANILLDTSERLANWTGRNCCDWEGISCDNMTGRVTGVSLPGFISTGDSLLQSQMKGVMSPSITLLSSLEVVDFGGLIDLSGVIPSSIGFDLPNLRKIYLFGNRITGPIPDSIGKLLKLEELALFENRLSGAVPSSLGNLENLNSLLLYSNQLSGEVPGSLANLTRLVHVDIHGNFLSGAIHESIGQLQNLKDLDLSNNLLNGKIPISICNLTAISVLYLDANSLEGPIPSCLHEMSSLGFLRLQNNHLTGNIPPVFGNLVSLQRVSLANNVLTGEIPVSIGNLSALTEMYLEGNLLSGQLPSSLGHLGGLLVLNVSHNAIQGPLPQEISFLQNLQVLDLSYNMLNLSSVPEWISQLPSLSRIYMAACGIEGEIPRLFQTMSSPIQELDLSNNFITGSLPSWIGGLAQLYMLDLSRNSLVSYLPETLAGLGSLGVLDLHSNKLEGSIQHVVSGASTYIDLSDNNFTEGTEELGSGIECEIRYLNLSFNSLKGKLPSSLGRCTAMQILDLSNNNLGFDLPIDMANISSLEKLKLQKNHLTGYIPKDYLRLTKLQELDLSDNLLVGEIPAGKPLSDFPVSSFSGNKGLCGKPLPPCKF</sequence>
<evidence type="ECO:0000256" key="10">
    <source>
        <dbReference type="ARBA" id="ARBA00038043"/>
    </source>
</evidence>
<dbReference type="InterPro" id="IPR003591">
    <property type="entry name" value="Leu-rich_rpt_typical-subtyp"/>
</dbReference>
<dbReference type="PANTHER" id="PTHR48059">
    <property type="entry name" value="POLYGALACTURONASE INHIBITOR 1"/>
    <property type="match status" value="1"/>
</dbReference>
<dbReference type="PRINTS" id="PR00019">
    <property type="entry name" value="LEURICHRPT"/>
</dbReference>
<keyword evidence="7 12" id="KW-1133">Transmembrane helix</keyword>
<name>A0AAN7LLH6_TRANT</name>
<dbReference type="Gene3D" id="3.80.10.10">
    <property type="entry name" value="Ribonuclease Inhibitor"/>
    <property type="match status" value="4"/>
</dbReference>
<keyword evidence="5" id="KW-0732">Signal</keyword>
<evidence type="ECO:0000313" key="15">
    <source>
        <dbReference type="Proteomes" id="UP001346149"/>
    </source>
</evidence>
<comment type="caution">
    <text evidence="14">The sequence shown here is derived from an EMBL/GenBank/DDBJ whole genome shotgun (WGS) entry which is preliminary data.</text>
</comment>
<dbReference type="InterPro" id="IPR001611">
    <property type="entry name" value="Leu-rich_rpt"/>
</dbReference>
<feature type="domain" description="Leucine-rich repeat-containing N-terminal plant-type" evidence="13">
    <location>
        <begin position="104"/>
        <end position="142"/>
    </location>
</feature>
<dbReference type="AlphaFoldDB" id="A0AAN7LLH6"/>
<evidence type="ECO:0000256" key="6">
    <source>
        <dbReference type="ARBA" id="ARBA00022737"/>
    </source>
</evidence>
<evidence type="ECO:0000256" key="8">
    <source>
        <dbReference type="ARBA" id="ARBA00023136"/>
    </source>
</evidence>
<evidence type="ECO:0000256" key="11">
    <source>
        <dbReference type="SAM" id="MobiDB-lite"/>
    </source>
</evidence>
<dbReference type="Pfam" id="PF13855">
    <property type="entry name" value="LRR_8"/>
    <property type="match status" value="4"/>
</dbReference>
<keyword evidence="9" id="KW-0325">Glycoprotein</keyword>
<dbReference type="Pfam" id="PF08263">
    <property type="entry name" value="LRRNT_2"/>
    <property type="match status" value="1"/>
</dbReference>
<evidence type="ECO:0000256" key="3">
    <source>
        <dbReference type="ARBA" id="ARBA00022614"/>
    </source>
</evidence>
<dbReference type="Proteomes" id="UP001346149">
    <property type="component" value="Unassembled WGS sequence"/>
</dbReference>
<dbReference type="InterPro" id="IPR013210">
    <property type="entry name" value="LRR_N_plant-typ"/>
</dbReference>
<dbReference type="SMART" id="SM00365">
    <property type="entry name" value="LRR_SD22"/>
    <property type="match status" value="5"/>
</dbReference>
<evidence type="ECO:0000256" key="4">
    <source>
        <dbReference type="ARBA" id="ARBA00022692"/>
    </source>
</evidence>
<evidence type="ECO:0000256" key="12">
    <source>
        <dbReference type="SAM" id="Phobius"/>
    </source>
</evidence>
<evidence type="ECO:0000313" key="14">
    <source>
        <dbReference type="EMBL" id="KAK4790768.1"/>
    </source>
</evidence>
<comment type="similarity">
    <text evidence="10">Belongs to the polygalacturonase-inhibiting protein family.</text>
</comment>
<dbReference type="EMBL" id="JAXQNO010000009">
    <property type="protein sequence ID" value="KAK4790768.1"/>
    <property type="molecule type" value="Genomic_DNA"/>
</dbReference>
<dbReference type="SUPFAM" id="SSF52058">
    <property type="entry name" value="L domain-like"/>
    <property type="match status" value="3"/>
</dbReference>
<dbReference type="GO" id="GO:0009791">
    <property type="term" value="P:post-embryonic development"/>
    <property type="evidence" value="ECO:0007669"/>
    <property type="project" value="UniProtKB-ARBA"/>
</dbReference>
<comment type="subcellular location">
    <subcellularLocation>
        <location evidence="2">Cell envelope</location>
    </subcellularLocation>
    <subcellularLocation>
        <location evidence="1">Membrane</location>
        <topology evidence="1">Single-pass membrane protein</topology>
    </subcellularLocation>
</comment>
<dbReference type="Pfam" id="PF00560">
    <property type="entry name" value="LRR_1"/>
    <property type="match status" value="4"/>
</dbReference>
<keyword evidence="3" id="KW-0433">Leucine-rich repeat</keyword>
<organism evidence="14 15">
    <name type="scientific">Trapa natans</name>
    <name type="common">Water chestnut</name>
    <dbReference type="NCBI Taxonomy" id="22666"/>
    <lineage>
        <taxon>Eukaryota</taxon>
        <taxon>Viridiplantae</taxon>
        <taxon>Streptophyta</taxon>
        <taxon>Embryophyta</taxon>
        <taxon>Tracheophyta</taxon>
        <taxon>Spermatophyta</taxon>
        <taxon>Magnoliopsida</taxon>
        <taxon>eudicotyledons</taxon>
        <taxon>Gunneridae</taxon>
        <taxon>Pentapetalae</taxon>
        <taxon>rosids</taxon>
        <taxon>malvids</taxon>
        <taxon>Myrtales</taxon>
        <taxon>Lythraceae</taxon>
        <taxon>Trapa</taxon>
    </lineage>
</organism>
<reference evidence="14 15" key="1">
    <citation type="journal article" date="2023" name="Hortic Res">
        <title>Pangenome of water caltrop reveals structural variations and asymmetric subgenome divergence after allopolyploidization.</title>
        <authorList>
            <person name="Zhang X."/>
            <person name="Chen Y."/>
            <person name="Wang L."/>
            <person name="Yuan Y."/>
            <person name="Fang M."/>
            <person name="Shi L."/>
            <person name="Lu R."/>
            <person name="Comes H.P."/>
            <person name="Ma Y."/>
            <person name="Chen Y."/>
            <person name="Huang G."/>
            <person name="Zhou Y."/>
            <person name="Zheng Z."/>
            <person name="Qiu Y."/>
        </authorList>
    </citation>
    <scope>NUCLEOTIDE SEQUENCE [LARGE SCALE GENOMIC DNA]</scope>
    <source>
        <strain evidence="14">F231</strain>
    </source>
</reference>
<evidence type="ECO:0000256" key="9">
    <source>
        <dbReference type="ARBA" id="ARBA00023180"/>
    </source>
</evidence>
<keyword evidence="4 12" id="KW-0812">Transmembrane</keyword>
<keyword evidence="6" id="KW-0677">Repeat</keyword>
<protein>
    <recommendedName>
        <fullName evidence="13">Leucine-rich repeat-containing N-terminal plant-type domain-containing protein</fullName>
    </recommendedName>
</protein>